<accession>A0A090AKE3</accession>
<evidence type="ECO:0000256" key="5">
    <source>
        <dbReference type="ARBA" id="ARBA00022982"/>
    </source>
</evidence>
<keyword evidence="2" id="KW-0813">Transport</keyword>
<dbReference type="FunFam" id="3.30.70.20:FF:000045">
    <property type="entry name" value="Ferredoxin, 4Fe-4S"/>
    <property type="match status" value="1"/>
</dbReference>
<dbReference type="GO" id="GO:0051539">
    <property type="term" value="F:4 iron, 4 sulfur cluster binding"/>
    <property type="evidence" value="ECO:0007669"/>
    <property type="project" value="UniProtKB-KW"/>
</dbReference>
<dbReference type="HOGENOM" id="CLU_139698_11_0_6"/>
<dbReference type="Proteomes" id="UP000031623">
    <property type="component" value="Chromosome"/>
</dbReference>
<evidence type="ECO:0000256" key="3">
    <source>
        <dbReference type="ARBA" id="ARBA00022485"/>
    </source>
</evidence>
<evidence type="ECO:0000259" key="8">
    <source>
        <dbReference type="PROSITE" id="PS51379"/>
    </source>
</evidence>
<dbReference type="KEGG" id="tig:THII_1810"/>
<keyword evidence="7" id="KW-0411">Iron-sulfur</keyword>
<feature type="domain" description="4Fe-4S ferredoxin-type" evidence="8">
    <location>
        <begin position="1"/>
        <end position="30"/>
    </location>
</feature>
<dbReference type="AlphaFoldDB" id="A0A090AKE3"/>
<dbReference type="InterPro" id="IPR017900">
    <property type="entry name" value="4Fe4S_Fe_S_CS"/>
</dbReference>
<protein>
    <submittedName>
        <fullName evidence="9">4Fe-4S ferredoxin iron-sulfur binding domain-containing protein</fullName>
    </submittedName>
</protein>
<name>A0A090AKE3_9GAMM</name>
<evidence type="ECO:0000256" key="1">
    <source>
        <dbReference type="ARBA" id="ARBA00001966"/>
    </source>
</evidence>
<dbReference type="PROSITE" id="PS00198">
    <property type="entry name" value="4FE4S_FER_1"/>
    <property type="match status" value="1"/>
</dbReference>
<dbReference type="SUPFAM" id="SSF54862">
    <property type="entry name" value="4Fe-4S ferredoxins"/>
    <property type="match status" value="1"/>
</dbReference>
<organism evidence="9 10">
    <name type="scientific">Thioploca ingrica</name>
    <dbReference type="NCBI Taxonomy" id="40754"/>
    <lineage>
        <taxon>Bacteria</taxon>
        <taxon>Pseudomonadati</taxon>
        <taxon>Pseudomonadota</taxon>
        <taxon>Gammaproteobacteria</taxon>
        <taxon>Thiotrichales</taxon>
        <taxon>Thiotrichaceae</taxon>
        <taxon>Thioploca</taxon>
    </lineage>
</organism>
<evidence type="ECO:0000256" key="4">
    <source>
        <dbReference type="ARBA" id="ARBA00022723"/>
    </source>
</evidence>
<dbReference type="PROSITE" id="PS51379">
    <property type="entry name" value="4FE4S_FER_2"/>
    <property type="match status" value="1"/>
</dbReference>
<evidence type="ECO:0000313" key="10">
    <source>
        <dbReference type="Proteomes" id="UP000031623"/>
    </source>
</evidence>
<keyword evidence="10" id="KW-1185">Reference proteome</keyword>
<dbReference type="Pfam" id="PF13237">
    <property type="entry name" value="Fer4_10"/>
    <property type="match status" value="1"/>
</dbReference>
<dbReference type="EMBL" id="AP014633">
    <property type="protein sequence ID" value="BAP56107.1"/>
    <property type="molecule type" value="Genomic_DNA"/>
</dbReference>
<sequence>MAMKIDPKLCTSCGDCEPECPTTSIKPKKGVYVINAETCTNCEGEYDSPKCLELCPIDDCIVAVLAA</sequence>
<keyword evidence="6" id="KW-0408">Iron</keyword>
<gene>
    <name evidence="9" type="ORF">THII_1810</name>
</gene>
<keyword evidence="3" id="KW-0004">4Fe-4S</keyword>
<reference evidence="9 10" key="1">
    <citation type="journal article" date="2014" name="ISME J.">
        <title>Ecophysiology of Thioploca ingrica as revealed by the complete genome sequence supplemented with proteomic evidence.</title>
        <authorList>
            <person name="Kojima H."/>
            <person name="Ogura Y."/>
            <person name="Yamamoto N."/>
            <person name="Togashi T."/>
            <person name="Mori H."/>
            <person name="Watanabe T."/>
            <person name="Nemoto F."/>
            <person name="Kurokawa K."/>
            <person name="Hayashi T."/>
            <person name="Fukui M."/>
        </authorList>
    </citation>
    <scope>NUCLEOTIDE SEQUENCE [LARGE SCALE GENOMIC DNA]</scope>
</reference>
<dbReference type="InterPro" id="IPR017896">
    <property type="entry name" value="4Fe4S_Fe-S-bd"/>
</dbReference>
<evidence type="ECO:0000313" key="9">
    <source>
        <dbReference type="EMBL" id="BAP56107.1"/>
    </source>
</evidence>
<keyword evidence="5" id="KW-0249">Electron transport</keyword>
<evidence type="ECO:0000256" key="2">
    <source>
        <dbReference type="ARBA" id="ARBA00022448"/>
    </source>
</evidence>
<comment type="cofactor">
    <cofactor evidence="1">
        <name>[4Fe-4S] cluster</name>
        <dbReference type="ChEBI" id="CHEBI:49883"/>
    </cofactor>
</comment>
<dbReference type="OrthoDB" id="9803397at2"/>
<evidence type="ECO:0000256" key="6">
    <source>
        <dbReference type="ARBA" id="ARBA00023004"/>
    </source>
</evidence>
<proteinExistence type="predicted"/>
<dbReference type="Gene3D" id="3.30.70.20">
    <property type="match status" value="1"/>
</dbReference>
<dbReference type="STRING" id="40754.THII_1810"/>
<evidence type="ECO:0000256" key="7">
    <source>
        <dbReference type="ARBA" id="ARBA00023014"/>
    </source>
</evidence>
<keyword evidence="4" id="KW-0479">Metal-binding</keyword>
<dbReference type="GO" id="GO:0046872">
    <property type="term" value="F:metal ion binding"/>
    <property type="evidence" value="ECO:0007669"/>
    <property type="project" value="UniProtKB-KW"/>
</dbReference>